<dbReference type="InterPro" id="IPR013097">
    <property type="entry name" value="Dabb"/>
</dbReference>
<dbReference type="PROSITE" id="PS51502">
    <property type="entry name" value="S_R_A_B_BARREL"/>
    <property type="match status" value="1"/>
</dbReference>
<proteinExistence type="predicted"/>
<dbReference type="Gene3D" id="3.30.70.100">
    <property type="match status" value="1"/>
</dbReference>
<dbReference type="RefSeq" id="WP_284298145.1">
    <property type="nucleotide sequence ID" value="NZ_BSVA01000001.1"/>
</dbReference>
<dbReference type="PANTHER" id="PTHR37832:SF1">
    <property type="entry name" value="STRESS-RESPONSE A_B BARREL DOMAIN-CONTAINING PROTEIN"/>
    <property type="match status" value="1"/>
</dbReference>
<organism evidence="2 3">
    <name type="scientific">Homoserinibacter gongjuensis</name>
    <dbReference type="NCBI Taxonomy" id="1162968"/>
    <lineage>
        <taxon>Bacteria</taxon>
        <taxon>Bacillati</taxon>
        <taxon>Actinomycetota</taxon>
        <taxon>Actinomycetes</taxon>
        <taxon>Micrococcales</taxon>
        <taxon>Microbacteriaceae</taxon>
        <taxon>Homoserinibacter</taxon>
    </lineage>
</organism>
<feature type="domain" description="Stress-response A/B barrel" evidence="1">
    <location>
        <begin position="2"/>
        <end position="96"/>
    </location>
</feature>
<sequence>MIRHIVSWRMGADRAEQRAADAEGVRQRLEALRGIVPAERLEVGIDVGASEGNWHVVLVSDFATADDLAAYQTHPQHQQAAAFIRSVAADRSCVDYEVPAPTAG</sequence>
<keyword evidence="3" id="KW-1185">Reference proteome</keyword>
<evidence type="ECO:0000259" key="1">
    <source>
        <dbReference type="PROSITE" id="PS51502"/>
    </source>
</evidence>
<gene>
    <name evidence="2" type="ORF">GCM10025869_09400</name>
</gene>
<protein>
    <recommendedName>
        <fullName evidence="1">Stress-response A/B barrel domain-containing protein</fullName>
    </recommendedName>
</protein>
<name>A0ABQ6JUS1_9MICO</name>
<dbReference type="SMART" id="SM00886">
    <property type="entry name" value="Dabb"/>
    <property type="match status" value="1"/>
</dbReference>
<comment type="caution">
    <text evidence="2">The sequence shown here is derived from an EMBL/GenBank/DDBJ whole genome shotgun (WGS) entry which is preliminary data.</text>
</comment>
<dbReference type="SUPFAM" id="SSF54909">
    <property type="entry name" value="Dimeric alpha+beta barrel"/>
    <property type="match status" value="1"/>
</dbReference>
<dbReference type="Proteomes" id="UP001157069">
    <property type="component" value="Unassembled WGS sequence"/>
</dbReference>
<evidence type="ECO:0000313" key="3">
    <source>
        <dbReference type="Proteomes" id="UP001157069"/>
    </source>
</evidence>
<dbReference type="InterPro" id="IPR011008">
    <property type="entry name" value="Dimeric_a/b-barrel"/>
</dbReference>
<reference evidence="3" key="1">
    <citation type="journal article" date="2019" name="Int. J. Syst. Evol. Microbiol.">
        <title>The Global Catalogue of Microorganisms (GCM) 10K type strain sequencing project: providing services to taxonomists for standard genome sequencing and annotation.</title>
        <authorList>
            <consortium name="The Broad Institute Genomics Platform"/>
            <consortium name="The Broad Institute Genome Sequencing Center for Infectious Disease"/>
            <person name="Wu L."/>
            <person name="Ma J."/>
        </authorList>
    </citation>
    <scope>NUCLEOTIDE SEQUENCE [LARGE SCALE GENOMIC DNA]</scope>
    <source>
        <strain evidence="3">NBRC 108755</strain>
    </source>
</reference>
<dbReference type="PANTHER" id="PTHR37832">
    <property type="entry name" value="BLL2683 PROTEIN"/>
    <property type="match status" value="1"/>
</dbReference>
<accession>A0ABQ6JUS1</accession>
<dbReference type="Pfam" id="PF07876">
    <property type="entry name" value="Dabb"/>
    <property type="match status" value="1"/>
</dbReference>
<dbReference type="EMBL" id="BSVA01000001">
    <property type="protein sequence ID" value="GMA90411.1"/>
    <property type="molecule type" value="Genomic_DNA"/>
</dbReference>
<evidence type="ECO:0000313" key="2">
    <source>
        <dbReference type="EMBL" id="GMA90411.1"/>
    </source>
</evidence>